<evidence type="ECO:0000256" key="11">
    <source>
        <dbReference type="SAM" id="Phobius"/>
    </source>
</evidence>
<dbReference type="InterPro" id="IPR000727">
    <property type="entry name" value="T_SNARE_dom"/>
</dbReference>
<feature type="domain" description="T-SNARE coiled-coil homology" evidence="13">
    <location>
        <begin position="590"/>
        <end position="652"/>
    </location>
</feature>
<evidence type="ECO:0000256" key="5">
    <source>
        <dbReference type="ARBA" id="ARBA00022692"/>
    </source>
</evidence>
<dbReference type="InterPro" id="IPR003660">
    <property type="entry name" value="HAMP_dom"/>
</dbReference>
<evidence type="ECO:0008006" key="17">
    <source>
        <dbReference type="Google" id="ProtNLM"/>
    </source>
</evidence>
<evidence type="ECO:0000256" key="4">
    <source>
        <dbReference type="ARBA" id="ARBA00022519"/>
    </source>
</evidence>
<dbReference type="InterPro" id="IPR004090">
    <property type="entry name" value="Chemotax_Me-accpt_rcpt"/>
</dbReference>
<dbReference type="Pfam" id="PF00672">
    <property type="entry name" value="HAMP"/>
    <property type="match status" value="1"/>
</dbReference>
<dbReference type="EMBL" id="LAJY01000057">
    <property type="protein sequence ID" value="KJV10706.1"/>
    <property type="molecule type" value="Genomic_DNA"/>
</dbReference>
<dbReference type="CDD" id="cd12913">
    <property type="entry name" value="PDC1_MCP_like"/>
    <property type="match status" value="1"/>
</dbReference>
<dbReference type="PROSITE" id="PS50111">
    <property type="entry name" value="CHEMOTAXIS_TRANSDUC_2"/>
    <property type="match status" value="1"/>
</dbReference>
<evidence type="ECO:0000313" key="15">
    <source>
        <dbReference type="EMBL" id="KJV10706.1"/>
    </source>
</evidence>
<dbReference type="SUPFAM" id="SSF58104">
    <property type="entry name" value="Methyl-accepting chemotaxis protein (MCP) signaling domain"/>
    <property type="match status" value="1"/>
</dbReference>
<dbReference type="PANTHER" id="PTHR32089:SF112">
    <property type="entry name" value="LYSOZYME-LIKE PROTEIN-RELATED"/>
    <property type="match status" value="1"/>
</dbReference>
<dbReference type="AlphaFoldDB" id="A0A0F3IVH8"/>
<dbReference type="SMART" id="SM00283">
    <property type="entry name" value="MA"/>
    <property type="match status" value="1"/>
</dbReference>
<keyword evidence="7 11" id="KW-0472">Membrane</keyword>
<name>A0A0F3IVH8_9PROT</name>
<dbReference type="OrthoDB" id="7293398at2"/>
<feature type="transmembrane region" description="Helical" evidence="11">
    <location>
        <begin position="13"/>
        <end position="36"/>
    </location>
</feature>
<dbReference type="SMART" id="SM00304">
    <property type="entry name" value="HAMP"/>
    <property type="match status" value="1"/>
</dbReference>
<accession>A0A0F3IVH8</accession>
<dbReference type="Gene3D" id="1.10.8.500">
    <property type="entry name" value="HAMP domain in histidine kinase"/>
    <property type="match status" value="1"/>
</dbReference>
<dbReference type="PROSITE" id="PS50192">
    <property type="entry name" value="T_SNARE"/>
    <property type="match status" value="1"/>
</dbReference>
<feature type="domain" description="Methyl-accepting transducer" evidence="12">
    <location>
        <begin position="438"/>
        <end position="674"/>
    </location>
</feature>
<comment type="similarity">
    <text evidence="9">Belongs to the methyl-accepting chemotaxis (MCP) protein family.</text>
</comment>
<keyword evidence="5 11" id="KW-0812">Transmembrane</keyword>
<dbReference type="Pfam" id="PF02743">
    <property type="entry name" value="dCache_1"/>
    <property type="match status" value="1"/>
</dbReference>
<dbReference type="Proteomes" id="UP000033774">
    <property type="component" value="Unassembled WGS sequence"/>
</dbReference>
<sequence>MAFWRHASLKAKIIFSTALMVAVSAGAIAVTLIILARPAAEKLAIQRVQEIAQGQESRIREEIGAALRDAQAIARAVQTEISFADPRRAPVNRQLQQLMQANPDYAGVWVDMADNGFEGKDSAFTQKIEGETLGLPSTGRMSLLWLTGPNGQPKADESEGQSFTEVQGKEYYLAASKAKRPAVSEPYLDDFTKQLMTSAVAPILVGAEMRGVAGVDVSLENISNFLNAQRPYDKGYVALMSEKGIYIAHPDTARRSQPSDDLPAAARAAMAGGKAFDGRAELVGDDYYLRLQPVGFGSAEGVWTLAVAVPMASIMADANALTLLCILVGGLCSIGGGLIAWRVGKGIAQPVVEMTDAMAKLAAGNLDLTIPAKGQTDELGAMARAVEVFRQSMIAARDLTEAQQRDWAAKEARTAKLDALQAGFQRKAGDLVTILTDSSGQLKATAHELTTIAELTNRQAVVVSANAEQSTGNVQMVAVATEQLSASVNEIRRQVEHSADIAAKAVGDTKQTDTRVEALSQSAGRIGEVINLISEIASQTNLLALNATIEAARAGEAGKGFAVVASEVKNLAGQTTRASEEIVAQIGSIQAATGDVVQSIRSIGETISELHTIARDIAIAVEGQEAATREIAGNVQQAAAGTRDVATSTGRIREASGETGAAAEQVLSTAGAVATQSGELASEIRGFIAAVQRLNRRAHGYPLAFPARSV</sequence>
<evidence type="ECO:0000313" key="16">
    <source>
        <dbReference type="Proteomes" id="UP000033774"/>
    </source>
</evidence>
<dbReference type="PRINTS" id="PR00260">
    <property type="entry name" value="CHEMTRNSDUCR"/>
</dbReference>
<evidence type="ECO:0000256" key="3">
    <source>
        <dbReference type="ARBA" id="ARBA00022500"/>
    </source>
</evidence>
<evidence type="ECO:0000256" key="8">
    <source>
        <dbReference type="ARBA" id="ARBA00023224"/>
    </source>
</evidence>
<dbReference type="GO" id="GO:0007165">
    <property type="term" value="P:signal transduction"/>
    <property type="evidence" value="ECO:0007669"/>
    <property type="project" value="UniProtKB-KW"/>
</dbReference>
<dbReference type="PANTHER" id="PTHR32089">
    <property type="entry name" value="METHYL-ACCEPTING CHEMOTAXIS PROTEIN MCPB"/>
    <property type="match status" value="1"/>
</dbReference>
<evidence type="ECO:0000259" key="14">
    <source>
        <dbReference type="PROSITE" id="PS50885"/>
    </source>
</evidence>
<dbReference type="GO" id="GO:0005886">
    <property type="term" value="C:plasma membrane"/>
    <property type="evidence" value="ECO:0007669"/>
    <property type="project" value="UniProtKB-SubCell"/>
</dbReference>
<gene>
    <name evidence="15" type="ORF">VZ95_03175</name>
</gene>
<dbReference type="PATRIC" id="fig|552518.3.peg.3581"/>
<evidence type="ECO:0000256" key="1">
    <source>
        <dbReference type="ARBA" id="ARBA00004429"/>
    </source>
</evidence>
<dbReference type="RefSeq" id="WP_045774593.1">
    <property type="nucleotide sequence ID" value="NZ_LAJY01000057.1"/>
</dbReference>
<dbReference type="PROSITE" id="PS50885">
    <property type="entry name" value="HAMP"/>
    <property type="match status" value="1"/>
</dbReference>
<dbReference type="Pfam" id="PF00015">
    <property type="entry name" value="MCPsignal"/>
    <property type="match status" value="1"/>
</dbReference>
<keyword evidence="3" id="KW-0145">Chemotaxis</keyword>
<dbReference type="CDD" id="cd06225">
    <property type="entry name" value="HAMP"/>
    <property type="match status" value="1"/>
</dbReference>
<evidence type="ECO:0000259" key="12">
    <source>
        <dbReference type="PROSITE" id="PS50111"/>
    </source>
</evidence>
<evidence type="ECO:0000256" key="6">
    <source>
        <dbReference type="ARBA" id="ARBA00022989"/>
    </source>
</evidence>
<keyword evidence="6 11" id="KW-1133">Transmembrane helix</keyword>
<dbReference type="InterPro" id="IPR033479">
    <property type="entry name" value="dCache_1"/>
</dbReference>
<keyword evidence="8 10" id="KW-0807">Transducer</keyword>
<organism evidence="15 16">
    <name type="scientific">Elstera litoralis</name>
    <dbReference type="NCBI Taxonomy" id="552518"/>
    <lineage>
        <taxon>Bacteria</taxon>
        <taxon>Pseudomonadati</taxon>
        <taxon>Pseudomonadota</taxon>
        <taxon>Alphaproteobacteria</taxon>
        <taxon>Rhodospirillales</taxon>
        <taxon>Rhodospirillaceae</taxon>
        <taxon>Elstera</taxon>
    </lineage>
</organism>
<comment type="subcellular location">
    <subcellularLocation>
        <location evidence="1">Cell inner membrane</location>
        <topology evidence="1">Multi-pass membrane protein</topology>
    </subcellularLocation>
</comment>
<comment type="caution">
    <text evidence="15">The sequence shown here is derived from an EMBL/GenBank/DDBJ whole genome shotgun (WGS) entry which is preliminary data.</text>
</comment>
<evidence type="ECO:0000259" key="13">
    <source>
        <dbReference type="PROSITE" id="PS50192"/>
    </source>
</evidence>
<evidence type="ECO:0000256" key="10">
    <source>
        <dbReference type="PROSITE-ProRule" id="PRU00284"/>
    </source>
</evidence>
<evidence type="ECO:0000256" key="9">
    <source>
        <dbReference type="ARBA" id="ARBA00029447"/>
    </source>
</evidence>
<keyword evidence="4" id="KW-0997">Cell inner membrane</keyword>
<proteinExistence type="inferred from homology"/>
<evidence type="ECO:0000256" key="7">
    <source>
        <dbReference type="ARBA" id="ARBA00023136"/>
    </source>
</evidence>
<protein>
    <recommendedName>
        <fullName evidence="17">Chemotaxis protein</fullName>
    </recommendedName>
</protein>
<evidence type="ECO:0000256" key="2">
    <source>
        <dbReference type="ARBA" id="ARBA00022475"/>
    </source>
</evidence>
<dbReference type="Gene3D" id="3.30.450.20">
    <property type="entry name" value="PAS domain"/>
    <property type="match status" value="2"/>
</dbReference>
<keyword evidence="2" id="KW-1003">Cell membrane</keyword>
<feature type="domain" description="HAMP" evidence="14">
    <location>
        <begin position="345"/>
        <end position="398"/>
    </location>
</feature>
<dbReference type="GO" id="GO:0006935">
    <property type="term" value="P:chemotaxis"/>
    <property type="evidence" value="ECO:0007669"/>
    <property type="project" value="UniProtKB-KW"/>
</dbReference>
<reference evidence="15" key="1">
    <citation type="submission" date="2015-03" db="EMBL/GenBank/DDBJ databases">
        <title>Draft genome sequence of Elstera litoralis.</title>
        <authorList>
            <person name="Rahalkar M.C."/>
            <person name="Dhakephalkar P.K."/>
            <person name="Pore S.D."/>
            <person name="Arora P."/>
            <person name="Kapse N.G."/>
            <person name="Pandit P.S."/>
        </authorList>
    </citation>
    <scope>NUCLEOTIDE SEQUENCE [LARGE SCALE GENOMIC DNA]</scope>
    <source>
        <strain evidence="15">Dia-1</strain>
    </source>
</reference>
<keyword evidence="16" id="KW-1185">Reference proteome</keyword>
<dbReference type="InterPro" id="IPR004089">
    <property type="entry name" value="MCPsignal_dom"/>
</dbReference>
<dbReference type="Gene3D" id="1.10.287.950">
    <property type="entry name" value="Methyl-accepting chemotaxis protein"/>
    <property type="match status" value="1"/>
</dbReference>
<dbReference type="GO" id="GO:0004888">
    <property type="term" value="F:transmembrane signaling receptor activity"/>
    <property type="evidence" value="ECO:0007669"/>
    <property type="project" value="InterPro"/>
</dbReference>